<dbReference type="Gene3D" id="1.20.1250.20">
    <property type="entry name" value="MFS general substrate transporter like domains"/>
    <property type="match status" value="2"/>
</dbReference>
<dbReference type="PANTHER" id="PTHR42688:SF1">
    <property type="entry name" value="BLR5212 PROTEIN"/>
    <property type="match status" value="1"/>
</dbReference>
<accession>A0ABT8TYT5</accession>
<dbReference type="Proteomes" id="UP001168363">
    <property type="component" value="Unassembled WGS sequence"/>
</dbReference>
<feature type="transmembrane region" description="Helical" evidence="6">
    <location>
        <begin position="51"/>
        <end position="73"/>
    </location>
</feature>
<feature type="transmembrane region" description="Helical" evidence="6">
    <location>
        <begin position="362"/>
        <end position="383"/>
    </location>
</feature>
<keyword evidence="9" id="KW-1185">Reference proteome</keyword>
<evidence type="ECO:0000256" key="1">
    <source>
        <dbReference type="ARBA" id="ARBA00004651"/>
    </source>
</evidence>
<proteinExistence type="predicted"/>
<dbReference type="InterPro" id="IPR020846">
    <property type="entry name" value="MFS_dom"/>
</dbReference>
<keyword evidence="4 6" id="KW-1133">Transmembrane helix</keyword>
<evidence type="ECO:0000256" key="5">
    <source>
        <dbReference type="ARBA" id="ARBA00023136"/>
    </source>
</evidence>
<feature type="transmembrane region" description="Helical" evidence="6">
    <location>
        <begin position="278"/>
        <end position="298"/>
    </location>
</feature>
<evidence type="ECO:0000256" key="3">
    <source>
        <dbReference type="ARBA" id="ARBA00022692"/>
    </source>
</evidence>
<feature type="transmembrane region" description="Helical" evidence="6">
    <location>
        <begin position="389"/>
        <end position="408"/>
    </location>
</feature>
<dbReference type="CDD" id="cd17370">
    <property type="entry name" value="MFS_MJ1317_like"/>
    <property type="match status" value="1"/>
</dbReference>
<name>A0ABT8TYT5_9ACTN</name>
<dbReference type="PANTHER" id="PTHR42688">
    <property type="entry name" value="CONSERVED PROTEIN"/>
    <property type="match status" value="1"/>
</dbReference>
<dbReference type="InterPro" id="IPR052425">
    <property type="entry name" value="Uncharacterized_MFS-type"/>
</dbReference>
<feature type="transmembrane region" description="Helical" evidence="6">
    <location>
        <begin position="171"/>
        <end position="204"/>
    </location>
</feature>
<protein>
    <submittedName>
        <fullName evidence="8">MFS transporter</fullName>
    </submittedName>
</protein>
<evidence type="ECO:0000313" key="8">
    <source>
        <dbReference type="EMBL" id="MDO3397696.1"/>
    </source>
</evidence>
<dbReference type="EMBL" id="JAULSC010000024">
    <property type="protein sequence ID" value="MDO3397696.1"/>
    <property type="molecule type" value="Genomic_DNA"/>
</dbReference>
<dbReference type="RefSeq" id="WP_302709919.1">
    <property type="nucleotide sequence ID" value="NZ_JAULSC010000024.1"/>
</dbReference>
<feature type="transmembrane region" description="Helical" evidence="6">
    <location>
        <begin position="244"/>
        <end position="266"/>
    </location>
</feature>
<gene>
    <name evidence="8" type="ORF">QWJ41_18355</name>
</gene>
<dbReference type="SUPFAM" id="SSF103473">
    <property type="entry name" value="MFS general substrate transporter"/>
    <property type="match status" value="1"/>
</dbReference>
<feature type="transmembrane region" description="Helical" evidence="6">
    <location>
        <begin position="93"/>
        <end position="126"/>
    </location>
</feature>
<dbReference type="PROSITE" id="PS50850">
    <property type="entry name" value="MFS"/>
    <property type="match status" value="1"/>
</dbReference>
<dbReference type="InterPro" id="IPR011701">
    <property type="entry name" value="MFS"/>
</dbReference>
<reference evidence="8" key="1">
    <citation type="submission" date="2023-06" db="EMBL/GenBank/DDBJ databases">
        <title>Genome sequence of Nocardioides sp. SOB44.</title>
        <authorList>
            <person name="Zhang G."/>
        </authorList>
    </citation>
    <scope>NUCLEOTIDE SEQUENCE</scope>
    <source>
        <strain evidence="8">SOB44</strain>
    </source>
</reference>
<dbReference type="Pfam" id="PF07690">
    <property type="entry name" value="MFS_1"/>
    <property type="match status" value="1"/>
</dbReference>
<dbReference type="InterPro" id="IPR036259">
    <property type="entry name" value="MFS_trans_sf"/>
</dbReference>
<sequence>MTRTSSDEFADRRRSSRTWTPWQAIVGFGLVSLTADMLYEGMRAMAGPFLGTLGASALTVGLVTGAGEGIALVLRLVTGPWADRSHRHWRLTVVGYAMTAVCVPLLAVTPFLGGAGLAVASLLILLERTGKAVRSPAKSALLARMAQPTGRGRGFAVHKALDQVGAFSGPLLLAGVAALTGLLWPGFALLAIPGALSLVLLAVLRRRVPGLADPDPEEQAPVSAQRRAAARAVGRDLPRTFHRFSLAAAFATAGLMTFGVMAYRFVEDGLLSPAAIPLVYALGMAVAGVAALATGDAFDRWGPRTLVVVPPLVAVVPLLVFANAVGLVLLGIGIWGVANGIQDSSVKAYVADLVPAGRRATAYGVFAAVQGIGALAGGALAGALITDHVAVLASVITLLQVGSLALLWPTTRRRSTSPG</sequence>
<evidence type="ECO:0000256" key="4">
    <source>
        <dbReference type="ARBA" id="ARBA00022989"/>
    </source>
</evidence>
<evidence type="ECO:0000256" key="6">
    <source>
        <dbReference type="SAM" id="Phobius"/>
    </source>
</evidence>
<keyword evidence="2" id="KW-1003">Cell membrane</keyword>
<keyword evidence="5 6" id="KW-0472">Membrane</keyword>
<evidence type="ECO:0000256" key="2">
    <source>
        <dbReference type="ARBA" id="ARBA00022475"/>
    </source>
</evidence>
<evidence type="ECO:0000313" key="9">
    <source>
        <dbReference type="Proteomes" id="UP001168363"/>
    </source>
</evidence>
<feature type="domain" description="Major facilitator superfamily (MFS) profile" evidence="7">
    <location>
        <begin position="20"/>
        <end position="412"/>
    </location>
</feature>
<keyword evidence="3 6" id="KW-0812">Transmembrane</keyword>
<evidence type="ECO:0000259" key="7">
    <source>
        <dbReference type="PROSITE" id="PS50850"/>
    </source>
</evidence>
<feature type="transmembrane region" description="Helical" evidence="6">
    <location>
        <begin position="318"/>
        <end position="341"/>
    </location>
</feature>
<comment type="caution">
    <text evidence="8">The sequence shown here is derived from an EMBL/GenBank/DDBJ whole genome shotgun (WGS) entry which is preliminary data.</text>
</comment>
<organism evidence="8 9">
    <name type="scientific">Nocardioides cremeus</name>
    <dbReference type="NCBI Taxonomy" id="3058044"/>
    <lineage>
        <taxon>Bacteria</taxon>
        <taxon>Bacillati</taxon>
        <taxon>Actinomycetota</taxon>
        <taxon>Actinomycetes</taxon>
        <taxon>Propionibacteriales</taxon>
        <taxon>Nocardioidaceae</taxon>
        <taxon>Nocardioides</taxon>
    </lineage>
</organism>
<comment type="subcellular location">
    <subcellularLocation>
        <location evidence="1">Cell membrane</location>
        <topology evidence="1">Multi-pass membrane protein</topology>
    </subcellularLocation>
</comment>
<feature type="transmembrane region" description="Helical" evidence="6">
    <location>
        <begin position="20"/>
        <end position="39"/>
    </location>
</feature>